<dbReference type="PROSITE" id="PS50908">
    <property type="entry name" value="RWD"/>
    <property type="match status" value="1"/>
</dbReference>
<evidence type="ECO:0000313" key="3">
    <source>
        <dbReference type="Proteomes" id="UP000492821"/>
    </source>
</evidence>
<name>A0A7E4V6L1_PANRE</name>
<keyword evidence="3" id="KW-1185">Reference proteome</keyword>
<dbReference type="SUPFAM" id="SSF54495">
    <property type="entry name" value="UBC-like"/>
    <property type="match status" value="1"/>
</dbReference>
<sequence length="240" mass="27060">MVLESLYMTEFEAINREYPNIQVKLVFPTVPEGAQHMVAEEYIFDVTLICTLPAEYPDVLPELEIQGIEEHLGEAASTTLLHELKAIAEQNLGMPSVYAVASELADKIEKLVKRTAENKANAEYEAARKAEEDAFKEYEAGRVTVESFNEWRKEFEAEMKHLRDAAKKARMAKTEGRLTGRQMFLQDQLLSLSDLKLVEEADADGKLDEPDNSKVVVDGVEVDESLFTDDVEIPDSDEED</sequence>
<dbReference type="Proteomes" id="UP000492821">
    <property type="component" value="Unassembled WGS sequence"/>
</dbReference>
<dbReference type="Gene3D" id="3.10.110.10">
    <property type="entry name" value="Ubiquitin Conjugating Enzyme"/>
    <property type="match status" value="1"/>
</dbReference>
<keyword evidence="1" id="KW-0175">Coiled coil</keyword>
<dbReference type="InterPro" id="IPR040213">
    <property type="entry name" value="GIR2-like"/>
</dbReference>
<dbReference type="Pfam" id="PF05773">
    <property type="entry name" value="RWD"/>
    <property type="match status" value="1"/>
</dbReference>
<feature type="coiled-coil region" evidence="1">
    <location>
        <begin position="105"/>
        <end position="172"/>
    </location>
</feature>
<evidence type="ECO:0000256" key="1">
    <source>
        <dbReference type="SAM" id="Coils"/>
    </source>
</evidence>
<dbReference type="PANTHER" id="PTHR12292">
    <property type="entry name" value="RWD DOMAIN-CONTAINING PROTEIN"/>
    <property type="match status" value="1"/>
</dbReference>
<dbReference type="SMART" id="SM00591">
    <property type="entry name" value="RWD"/>
    <property type="match status" value="1"/>
</dbReference>
<protein>
    <submittedName>
        <fullName evidence="4">RWD domain-containing protein</fullName>
    </submittedName>
</protein>
<dbReference type="WBParaSite" id="Pan_g16626.t1">
    <property type="protein sequence ID" value="Pan_g16626.t1"/>
    <property type="gene ID" value="Pan_g16626"/>
</dbReference>
<accession>A0A7E4V6L1</accession>
<reference evidence="4" key="2">
    <citation type="submission" date="2020-10" db="UniProtKB">
        <authorList>
            <consortium name="WormBaseParasite"/>
        </authorList>
    </citation>
    <scope>IDENTIFICATION</scope>
</reference>
<dbReference type="InterPro" id="IPR006575">
    <property type="entry name" value="RWD_dom"/>
</dbReference>
<organism evidence="3 4">
    <name type="scientific">Panagrellus redivivus</name>
    <name type="common">Microworm</name>
    <dbReference type="NCBI Taxonomy" id="6233"/>
    <lineage>
        <taxon>Eukaryota</taxon>
        <taxon>Metazoa</taxon>
        <taxon>Ecdysozoa</taxon>
        <taxon>Nematoda</taxon>
        <taxon>Chromadorea</taxon>
        <taxon>Rhabditida</taxon>
        <taxon>Tylenchina</taxon>
        <taxon>Panagrolaimomorpha</taxon>
        <taxon>Panagrolaimoidea</taxon>
        <taxon>Panagrolaimidae</taxon>
        <taxon>Panagrellus</taxon>
    </lineage>
</organism>
<evidence type="ECO:0000313" key="4">
    <source>
        <dbReference type="WBParaSite" id="Pan_g16626.t1"/>
    </source>
</evidence>
<proteinExistence type="predicted"/>
<dbReference type="InterPro" id="IPR016135">
    <property type="entry name" value="UBQ-conjugating_enzyme/RWD"/>
</dbReference>
<evidence type="ECO:0000259" key="2">
    <source>
        <dbReference type="PROSITE" id="PS50908"/>
    </source>
</evidence>
<feature type="domain" description="RWD" evidence="2">
    <location>
        <begin position="1"/>
        <end position="111"/>
    </location>
</feature>
<dbReference type="AlphaFoldDB" id="A0A7E4V6L1"/>
<reference evidence="3" key="1">
    <citation type="journal article" date="2013" name="Genetics">
        <title>The draft genome and transcriptome of Panagrellus redivivus are shaped by the harsh demands of a free-living lifestyle.</title>
        <authorList>
            <person name="Srinivasan J."/>
            <person name="Dillman A.R."/>
            <person name="Macchietto M.G."/>
            <person name="Heikkinen L."/>
            <person name="Lakso M."/>
            <person name="Fracchia K.M."/>
            <person name="Antoshechkin I."/>
            <person name="Mortazavi A."/>
            <person name="Wong G."/>
            <person name="Sternberg P.W."/>
        </authorList>
    </citation>
    <scope>NUCLEOTIDE SEQUENCE [LARGE SCALE GENOMIC DNA]</scope>
    <source>
        <strain evidence="3">MT8872</strain>
    </source>
</reference>